<comment type="subunit">
    <text evidence="10">Associates with subunits I, II and III to form cytochrome c oxidase.</text>
</comment>
<feature type="transmembrane region" description="Helical" evidence="11">
    <location>
        <begin position="35"/>
        <end position="55"/>
    </location>
</feature>
<dbReference type="GO" id="GO:0022900">
    <property type="term" value="P:electron transport chain"/>
    <property type="evidence" value="ECO:0007669"/>
    <property type="project" value="InterPro"/>
</dbReference>
<keyword evidence="4 10" id="KW-1003">Cell membrane</keyword>
<evidence type="ECO:0000256" key="2">
    <source>
        <dbReference type="ARBA" id="ARBA00004651"/>
    </source>
</evidence>
<dbReference type="GeneID" id="29937302"/>
<evidence type="ECO:0000256" key="8">
    <source>
        <dbReference type="ARBA" id="ARBA00023136"/>
    </source>
</evidence>
<dbReference type="GO" id="GO:0004129">
    <property type="term" value="F:cytochrome-c oxidase activity"/>
    <property type="evidence" value="ECO:0007669"/>
    <property type="project" value="UniProtKB-EC"/>
</dbReference>
<evidence type="ECO:0000256" key="11">
    <source>
        <dbReference type="SAM" id="Phobius"/>
    </source>
</evidence>
<evidence type="ECO:0000256" key="9">
    <source>
        <dbReference type="ARBA" id="ARBA00047816"/>
    </source>
</evidence>
<protein>
    <recommendedName>
        <fullName evidence="10">Cytochrome c oxidase polypeptide 4</fullName>
        <ecNumber evidence="10">7.1.1.9</ecNumber>
    </recommendedName>
    <alternativeName>
        <fullName evidence="10">Cytochrome aa3 subunit 4</fullName>
    </alternativeName>
    <alternativeName>
        <fullName evidence="10">Cytochrome c oxidase polypeptide IV</fullName>
    </alternativeName>
</protein>
<keyword evidence="5 11" id="KW-0812">Transmembrane</keyword>
<evidence type="ECO:0000313" key="13">
    <source>
        <dbReference type="Proteomes" id="UP000053060"/>
    </source>
</evidence>
<dbReference type="EC" id="7.1.1.9" evidence="10"/>
<feature type="transmembrane region" description="Helical" evidence="11">
    <location>
        <begin position="113"/>
        <end position="133"/>
    </location>
</feature>
<proteinExistence type="inferred from homology"/>
<comment type="function">
    <text evidence="1 10">Part of cytochrome c oxidase, its function is unknown.</text>
</comment>
<accession>A0A0V9UHP2</accession>
<comment type="caution">
    <text evidence="12">The sequence shown here is derived from an EMBL/GenBank/DDBJ whole genome shotgun (WGS) entry which is preliminary data.</text>
</comment>
<dbReference type="EMBL" id="AZXY01000008">
    <property type="protein sequence ID" value="KSZ57524.1"/>
    <property type="molecule type" value="Genomic_DNA"/>
</dbReference>
<evidence type="ECO:0000256" key="5">
    <source>
        <dbReference type="ARBA" id="ARBA00022692"/>
    </source>
</evidence>
<dbReference type="PATRIC" id="fig|1441730.3.peg.3376"/>
<sequence>MKIEAKLFEVVTVFFVLVAIVYGVFTGLSDKGIEWAGLTAIVLSAGLTLIVGTYFRFVARRLDTRPEDYEDAEISDGAGDLGFFSAGSYWPILLAGAAAFAAIALAFYQPWMIVLAVALIIAAAAGLVFEYHIGPEKH</sequence>
<gene>
    <name evidence="12" type="ORF">Z045_16215</name>
</gene>
<dbReference type="Proteomes" id="UP000053060">
    <property type="component" value="Unassembled WGS sequence"/>
</dbReference>
<organism evidence="12 13">
    <name type="scientific">Rhodococcus pyridinivorans KG-16</name>
    <dbReference type="NCBI Taxonomy" id="1441730"/>
    <lineage>
        <taxon>Bacteria</taxon>
        <taxon>Bacillati</taxon>
        <taxon>Actinomycetota</taxon>
        <taxon>Actinomycetes</taxon>
        <taxon>Mycobacteriales</taxon>
        <taxon>Nocardiaceae</taxon>
        <taxon>Rhodococcus</taxon>
    </lineage>
</organism>
<feature type="transmembrane region" description="Helical" evidence="11">
    <location>
        <begin position="89"/>
        <end position="107"/>
    </location>
</feature>
<evidence type="ECO:0000256" key="1">
    <source>
        <dbReference type="ARBA" id="ARBA00002536"/>
    </source>
</evidence>
<dbReference type="PIRSF" id="PIRSF017385">
    <property type="entry name" value="CtaF"/>
    <property type="match status" value="1"/>
</dbReference>
<dbReference type="AlphaFoldDB" id="A0A0V9UHP2"/>
<comment type="similarity">
    <text evidence="3 10">Belongs to the cytochrome c oxidase bacterial subunit CtaF family.</text>
</comment>
<evidence type="ECO:0000256" key="3">
    <source>
        <dbReference type="ARBA" id="ARBA00006870"/>
    </source>
</evidence>
<dbReference type="InterPro" id="IPR021050">
    <property type="entry name" value="Cyt_c_oxidase_su4_actinobac"/>
</dbReference>
<keyword evidence="6 10" id="KW-1278">Translocase</keyword>
<keyword evidence="7 11" id="KW-1133">Transmembrane helix</keyword>
<evidence type="ECO:0000256" key="7">
    <source>
        <dbReference type="ARBA" id="ARBA00022989"/>
    </source>
</evidence>
<keyword evidence="8 10" id="KW-0472">Membrane</keyword>
<comment type="subcellular location">
    <subcellularLocation>
        <location evidence="2">Cell membrane</location>
        <topology evidence="2">Multi-pass membrane protein</topology>
    </subcellularLocation>
</comment>
<name>A0A0V9UHP2_9NOCA</name>
<dbReference type="Pfam" id="PF12270">
    <property type="entry name" value="Cyt_c_ox_IV"/>
    <property type="match status" value="1"/>
</dbReference>
<feature type="transmembrane region" description="Helical" evidence="11">
    <location>
        <begin position="7"/>
        <end position="29"/>
    </location>
</feature>
<dbReference type="RefSeq" id="WP_006554396.1">
    <property type="nucleotide sequence ID" value="NZ_AZXY01000008.1"/>
</dbReference>
<reference evidence="12 13" key="2">
    <citation type="journal article" date="2016" name="Genome Announc.">
        <title>Draft Genome Sequence of a Versatile Hydrocarbon-Degrading Bacterium, Rhodococcus pyridinivorans Strain KG-16, Collected from Oil Fields in India.</title>
        <authorList>
            <person name="Aggarwal R.K."/>
            <person name="Dawar C."/>
            <person name="Phanindranath R."/>
            <person name="Mutnuri L."/>
            <person name="Dayal A.M."/>
        </authorList>
    </citation>
    <scope>NUCLEOTIDE SEQUENCE [LARGE SCALE GENOMIC DNA]</scope>
    <source>
        <strain evidence="12 13">KG-16</strain>
    </source>
</reference>
<evidence type="ECO:0000256" key="6">
    <source>
        <dbReference type="ARBA" id="ARBA00022967"/>
    </source>
</evidence>
<dbReference type="GO" id="GO:0005886">
    <property type="term" value="C:plasma membrane"/>
    <property type="evidence" value="ECO:0007669"/>
    <property type="project" value="UniProtKB-SubCell"/>
</dbReference>
<reference evidence="13" key="1">
    <citation type="submission" date="2015-01" db="EMBL/GenBank/DDBJ databases">
        <title>Draft genome sequence of Rhodococcus pyridinivorans strain KG-16, a hydrocarbon-degrading bacterium.</title>
        <authorList>
            <person name="Aggarwal R.K."/>
            <person name="Dawar C."/>
        </authorList>
    </citation>
    <scope>NUCLEOTIDE SEQUENCE [LARGE SCALE GENOMIC DNA]</scope>
    <source>
        <strain evidence="13">KG-16</strain>
    </source>
</reference>
<evidence type="ECO:0000313" key="12">
    <source>
        <dbReference type="EMBL" id="KSZ57524.1"/>
    </source>
</evidence>
<evidence type="ECO:0000256" key="4">
    <source>
        <dbReference type="ARBA" id="ARBA00022475"/>
    </source>
</evidence>
<evidence type="ECO:0000256" key="10">
    <source>
        <dbReference type="PIRNR" id="PIRNR017385"/>
    </source>
</evidence>
<comment type="catalytic activity">
    <reaction evidence="9 10">
        <text>4 Fe(II)-[cytochrome c] + O2 + 8 H(+)(in) = 4 Fe(III)-[cytochrome c] + 2 H2O + 4 H(+)(out)</text>
        <dbReference type="Rhea" id="RHEA:11436"/>
        <dbReference type="Rhea" id="RHEA-COMP:10350"/>
        <dbReference type="Rhea" id="RHEA-COMP:14399"/>
        <dbReference type="ChEBI" id="CHEBI:15377"/>
        <dbReference type="ChEBI" id="CHEBI:15378"/>
        <dbReference type="ChEBI" id="CHEBI:15379"/>
        <dbReference type="ChEBI" id="CHEBI:29033"/>
        <dbReference type="ChEBI" id="CHEBI:29034"/>
        <dbReference type="EC" id="7.1.1.9"/>
    </reaction>
</comment>